<dbReference type="EMBL" id="FOGO01000003">
    <property type="protein sequence ID" value="SER66240.1"/>
    <property type="molecule type" value="Genomic_DNA"/>
</dbReference>
<dbReference type="GO" id="GO:0016878">
    <property type="term" value="F:acid-thiol ligase activity"/>
    <property type="evidence" value="ECO:0007669"/>
    <property type="project" value="TreeGrafter"/>
</dbReference>
<accession>A0A0F6NRL1</accession>
<dbReference type="GO" id="GO:0005524">
    <property type="term" value="F:ATP binding"/>
    <property type="evidence" value="ECO:0007669"/>
    <property type="project" value="InterPro"/>
</dbReference>
<keyword evidence="6" id="KW-1185">Reference proteome</keyword>
<dbReference type="EMBL" id="KM000069">
    <property type="protein sequence ID" value="AIN46700.1"/>
    <property type="molecule type" value="Genomic_DNA"/>
</dbReference>
<dbReference type="SUPFAM" id="SSF56801">
    <property type="entry name" value="Acetyl-CoA synthetase-like"/>
    <property type="match status" value="1"/>
</dbReference>
<dbReference type="InterPro" id="IPR025110">
    <property type="entry name" value="AMP-bd_C"/>
</dbReference>
<reference evidence="4" key="2">
    <citation type="journal article" date="2015" name="Appl. Microbiol. Biotechnol.">
        <title>Genotype-driven isolation of enterocin with novel bioactivities from mangrove-derived Streptomyces qinglanensis 172205.</title>
        <authorList>
            <person name="Xu D.B."/>
            <person name="Ma M."/>
            <person name="Deng Z.X."/>
            <person name="Hong K."/>
        </authorList>
    </citation>
    <scope>NUCLEOTIDE SEQUENCE</scope>
    <source>
        <strain evidence="4">172205</strain>
    </source>
</reference>
<dbReference type="PANTHER" id="PTHR43352:SF1">
    <property type="entry name" value="ANTHRANILATE--COA LIGASE"/>
    <property type="match status" value="1"/>
</dbReference>
<dbReference type="Pfam" id="PF00501">
    <property type="entry name" value="AMP-binding"/>
    <property type="match status" value="1"/>
</dbReference>
<reference evidence="6" key="4">
    <citation type="submission" date="2016-10" db="EMBL/GenBank/DDBJ databases">
        <authorList>
            <person name="Varghese N."/>
            <person name="Submissions S."/>
        </authorList>
    </citation>
    <scope>NUCLEOTIDE SEQUENCE [LARGE SCALE GENOMIC DNA]</scope>
    <source>
        <strain evidence="6">CGMCC 4.6825</strain>
    </source>
</reference>
<evidence type="ECO:0000313" key="6">
    <source>
        <dbReference type="Proteomes" id="UP000182841"/>
    </source>
</evidence>
<feature type="domain" description="AMP-binding enzyme C-terminal" evidence="3">
    <location>
        <begin position="424"/>
        <end position="501"/>
    </location>
</feature>
<dbReference type="GO" id="GO:0044550">
    <property type="term" value="P:secondary metabolite biosynthetic process"/>
    <property type="evidence" value="ECO:0007669"/>
    <property type="project" value="TreeGrafter"/>
</dbReference>
<evidence type="ECO:0000259" key="2">
    <source>
        <dbReference type="Pfam" id="PF00501"/>
    </source>
</evidence>
<dbReference type="Pfam" id="PF13193">
    <property type="entry name" value="AMP-binding_C"/>
    <property type="match status" value="1"/>
</dbReference>
<evidence type="ECO:0000313" key="4">
    <source>
        <dbReference type="EMBL" id="AIN46700.1"/>
    </source>
</evidence>
<dbReference type="InterPro" id="IPR000873">
    <property type="entry name" value="AMP-dep_synth/lig_dom"/>
</dbReference>
<dbReference type="InterPro" id="IPR011957">
    <property type="entry name" value="Benz_CoA_lig"/>
</dbReference>
<sequence>MTADHGNLSALVDRNLEAGLGDKAALLGPQGTVGYAELHRRMCAMGRALRALGVEREQRVLLVLDDSPAFFTAFLGAARIGAVPVPVPLTSRTGPEQIRFYAADSYARAAVVEADRYEELAPALRETGVTVISSGPSGPTGGLCLPDLVQAHDGALDPAATHPEDPALWLYSSGSTGNPKGVVHLQRDIAPVCRRYAGEVLGLTRDDVHLSTTKLFHAYGLGNSLLFPLWSGAASVLLPGFPAPHLVLESIERLRPTVLFSVPALYNAMPRSPEAGRRDLGSLRLCVSAAETLPVHVWQRWRDLSGLEVLDGVGSTEMLHVYCSNSPRALRPGSSGKAVPGYRIRLVRPEGGEVEGPGSGEMYVQGGSMMDRYWHQADRTRSVLHGTWYRTGDRYRRDEDGYYWFEGRADDMLKVSGLWVAPTEIETVLQQHPEVAEAGVVGVDTDRLTRIKAFVVLHHAEQGSEDLARRLRQWCKQRLSSHQFPHLVEFVAALPRTATGKIQRFALRAREDAAADGGAGNAETARAG</sequence>
<feature type="domain" description="AMP-dependent synthetase/ligase" evidence="2">
    <location>
        <begin position="21"/>
        <end position="374"/>
    </location>
</feature>
<evidence type="ECO:0000256" key="1">
    <source>
        <dbReference type="ARBA" id="ARBA00022598"/>
    </source>
</evidence>
<protein>
    <submittedName>
        <fullName evidence="5">Benzoate-CoA ligase family</fullName>
    </submittedName>
    <submittedName>
        <fullName evidence="4">Putative benzoate-CoA ligase EncN</fullName>
    </submittedName>
</protein>
<gene>
    <name evidence="4" type="primary">encN</name>
    <name evidence="5" type="ORF">SAMN05421870_103239</name>
</gene>
<dbReference type="Gene3D" id="3.30.300.30">
    <property type="match status" value="1"/>
</dbReference>
<proteinExistence type="predicted"/>
<evidence type="ECO:0000313" key="5">
    <source>
        <dbReference type="EMBL" id="SER66240.1"/>
    </source>
</evidence>
<dbReference type="InterPro" id="IPR045851">
    <property type="entry name" value="AMP-bd_C_sf"/>
</dbReference>
<dbReference type="Proteomes" id="UP000182841">
    <property type="component" value="Unassembled WGS sequence"/>
</dbReference>
<dbReference type="AlphaFoldDB" id="A0A0F6NRL1"/>
<dbReference type="InterPro" id="IPR042099">
    <property type="entry name" value="ANL_N_sf"/>
</dbReference>
<reference evidence="5" key="3">
    <citation type="submission" date="2016-10" db="EMBL/GenBank/DDBJ databases">
        <authorList>
            <person name="de Groot N.N."/>
        </authorList>
    </citation>
    <scope>NUCLEOTIDE SEQUENCE [LARGE SCALE GENOMIC DNA]</scope>
    <source>
        <strain evidence="5">CGMCC 4.6825</strain>
    </source>
</reference>
<dbReference type="PANTHER" id="PTHR43352">
    <property type="entry name" value="ACETYL-COA SYNTHETASE"/>
    <property type="match status" value="1"/>
</dbReference>
<organism evidence="4">
    <name type="scientific">Streptomyces qinglanensis</name>
    <dbReference type="NCBI Taxonomy" id="943816"/>
    <lineage>
        <taxon>Bacteria</taxon>
        <taxon>Bacillati</taxon>
        <taxon>Actinomycetota</taxon>
        <taxon>Actinomycetes</taxon>
        <taxon>Kitasatosporales</taxon>
        <taxon>Streptomycetaceae</taxon>
        <taxon>Streptomyces</taxon>
    </lineage>
</organism>
<dbReference type="Gene3D" id="3.40.50.12780">
    <property type="entry name" value="N-terminal domain of ligase-like"/>
    <property type="match status" value="1"/>
</dbReference>
<evidence type="ECO:0000259" key="3">
    <source>
        <dbReference type="Pfam" id="PF13193"/>
    </source>
</evidence>
<dbReference type="OrthoDB" id="9803968at2"/>
<dbReference type="NCBIfam" id="TIGR02262">
    <property type="entry name" value="benz_CoA_lig"/>
    <property type="match status" value="1"/>
</dbReference>
<keyword evidence="1 4" id="KW-0436">Ligase</keyword>
<dbReference type="GO" id="GO:0016405">
    <property type="term" value="F:CoA-ligase activity"/>
    <property type="evidence" value="ECO:0007669"/>
    <property type="project" value="InterPro"/>
</dbReference>
<reference evidence="4" key="1">
    <citation type="submission" date="2014-06" db="EMBL/GenBank/DDBJ databases">
        <authorList>
            <person name="Xu D."/>
            <person name="Ma M."/>
            <person name="Liu Y."/>
            <person name="Zhou T."/>
            <person name="Deng Z."/>
            <person name="Hong K."/>
        </authorList>
    </citation>
    <scope>NUCLEOTIDE SEQUENCE</scope>
    <source>
        <strain evidence="4">172205</strain>
    </source>
</reference>
<name>A0A0F6NRL1_9ACTN</name>
<dbReference type="RefSeq" id="WP_074999503.1">
    <property type="nucleotide sequence ID" value="NZ_FOGO01000003.1"/>
</dbReference>